<feature type="region of interest" description="Disordered" evidence="3">
    <location>
        <begin position="238"/>
        <end position="332"/>
    </location>
</feature>
<name>A0A158PPQ2_ANISI</name>
<dbReference type="GO" id="GO:0000470">
    <property type="term" value="P:maturation of LSU-rRNA"/>
    <property type="evidence" value="ECO:0007669"/>
    <property type="project" value="TreeGrafter"/>
</dbReference>
<feature type="compositionally biased region" description="Basic and acidic residues" evidence="3">
    <location>
        <begin position="247"/>
        <end position="262"/>
    </location>
</feature>
<organism evidence="6">
    <name type="scientific">Anisakis simplex</name>
    <name type="common">Herring worm</name>
    <dbReference type="NCBI Taxonomy" id="6269"/>
    <lineage>
        <taxon>Eukaryota</taxon>
        <taxon>Metazoa</taxon>
        <taxon>Ecdysozoa</taxon>
        <taxon>Nematoda</taxon>
        <taxon>Chromadorea</taxon>
        <taxon>Rhabditida</taxon>
        <taxon>Spirurina</taxon>
        <taxon>Ascaridomorpha</taxon>
        <taxon>Ascaridoidea</taxon>
        <taxon>Anisakidae</taxon>
        <taxon>Anisakis</taxon>
        <taxon>Anisakis simplex complex</taxon>
    </lineage>
</organism>
<keyword evidence="5" id="KW-1185">Reference proteome</keyword>
<gene>
    <name evidence="4" type="ORF">ASIM_LOCUS14658</name>
</gene>
<evidence type="ECO:0000256" key="1">
    <source>
        <dbReference type="ARBA" id="ARBA00007462"/>
    </source>
</evidence>
<dbReference type="Pfam" id="PF07890">
    <property type="entry name" value="Rrp15p"/>
    <property type="match status" value="1"/>
</dbReference>
<reference evidence="4 5" key="2">
    <citation type="submission" date="2018-11" db="EMBL/GenBank/DDBJ databases">
        <authorList>
            <consortium name="Pathogen Informatics"/>
        </authorList>
    </citation>
    <scope>NUCLEOTIDE SEQUENCE [LARGE SCALE GENOMIC DNA]</scope>
</reference>
<accession>A0A158PPQ2</accession>
<dbReference type="GO" id="GO:0030687">
    <property type="term" value="C:preribosome, large subunit precursor"/>
    <property type="evidence" value="ECO:0007669"/>
    <property type="project" value="TreeGrafter"/>
</dbReference>
<dbReference type="WBParaSite" id="ASIM_0001524801-mRNA-1">
    <property type="protein sequence ID" value="ASIM_0001524801-mRNA-1"/>
    <property type="gene ID" value="ASIM_0001524801"/>
</dbReference>
<dbReference type="OrthoDB" id="20949at2759"/>
<dbReference type="GO" id="GO:0000460">
    <property type="term" value="P:maturation of 5.8S rRNA"/>
    <property type="evidence" value="ECO:0007669"/>
    <property type="project" value="TreeGrafter"/>
</dbReference>
<comment type="similarity">
    <text evidence="1">Belongs to the RRP15 family.</text>
</comment>
<dbReference type="AlphaFoldDB" id="A0A158PPQ2"/>
<feature type="compositionally biased region" description="Low complexity" evidence="3">
    <location>
        <begin position="276"/>
        <end position="287"/>
    </location>
</feature>
<sequence length="469" mass="53916">MQNPRGRPIPLGRRHMRVRFNMPPSIQSSSVTFRSSKSPARDDLLKRLIGINSYLIIFTNKQISSVILKLTLNGTHDAEMHLITPLFISICPKDSPDRTYNENFFVLELRTKRIDLCPYLPDFWSGLEMRRSYAVECLISKRSRQLSTCPHPPTNETMILDDSLSNARFKHETTILNGIRYAVDRVSSNSYDSPSSIKAIEKDVEERYSKLALKNEHLSEILCTLQRLSSCDIDKRDANKMNTYTNDNDRKRMIKSRDRLVVKEGSSSSSDDDSLSEGSEASSSQEGPQPTKPKTEIKQGDTVEFPDERKQERERRAAKMKARKKRLTKREQTVKVMAKRDLDRMCMVKPDIVNDREKERALVHTATRGVVQLFNAIAERQRELDKKIAGKSLRNGAKRIATEELRGDSFKRKLEQGQSNVKDEGEEYESKNDIWLSDDDGKKQYSYDSDYNELMDTSEIKTEPESDAD</sequence>
<dbReference type="PANTHER" id="PTHR13245">
    <property type="entry name" value="RRP15-LIKE PROTEIN"/>
    <property type="match status" value="1"/>
</dbReference>
<evidence type="ECO:0000313" key="4">
    <source>
        <dbReference type="EMBL" id="VDK53016.1"/>
    </source>
</evidence>
<evidence type="ECO:0000256" key="2">
    <source>
        <dbReference type="ARBA" id="ARBA00017475"/>
    </source>
</evidence>
<evidence type="ECO:0000313" key="6">
    <source>
        <dbReference type="WBParaSite" id="ASIM_0001524801-mRNA-1"/>
    </source>
</evidence>
<feature type="region of interest" description="Disordered" evidence="3">
    <location>
        <begin position="411"/>
        <end position="442"/>
    </location>
</feature>
<feature type="compositionally biased region" description="Basic and acidic residues" evidence="3">
    <location>
        <begin position="293"/>
        <end position="317"/>
    </location>
</feature>
<evidence type="ECO:0000313" key="5">
    <source>
        <dbReference type="Proteomes" id="UP000267096"/>
    </source>
</evidence>
<protein>
    <recommendedName>
        <fullName evidence="2">RRP15-like protein</fullName>
    </recommendedName>
</protein>
<reference evidence="6" key="1">
    <citation type="submission" date="2016-04" db="UniProtKB">
        <authorList>
            <consortium name="WormBaseParasite"/>
        </authorList>
    </citation>
    <scope>IDENTIFICATION</scope>
</reference>
<dbReference type="PANTHER" id="PTHR13245:SF14">
    <property type="entry name" value="RRP15-LIKE PROTEIN"/>
    <property type="match status" value="1"/>
</dbReference>
<proteinExistence type="inferred from homology"/>
<dbReference type="EMBL" id="UYRR01031863">
    <property type="protein sequence ID" value="VDK53016.1"/>
    <property type="molecule type" value="Genomic_DNA"/>
</dbReference>
<dbReference type="Proteomes" id="UP000267096">
    <property type="component" value="Unassembled WGS sequence"/>
</dbReference>
<dbReference type="InterPro" id="IPR012459">
    <property type="entry name" value="Rrp15"/>
</dbReference>
<feature type="compositionally biased region" description="Basic residues" evidence="3">
    <location>
        <begin position="318"/>
        <end position="328"/>
    </location>
</feature>
<evidence type="ECO:0000256" key="3">
    <source>
        <dbReference type="SAM" id="MobiDB-lite"/>
    </source>
</evidence>